<gene>
    <name evidence="2" type="ORF">D3093_31070</name>
</gene>
<protein>
    <submittedName>
        <fullName evidence="2">Uncharacterized protein</fullName>
    </submittedName>
</protein>
<name>A0A4D8PSD4_9PROT</name>
<sequence>MNHESFFIENVTRANCQRNGVIEWDAPSGSPHPNPPPLGGGGNLCMIRQSVTPPPPPSGGGSGWGQTDHLTET</sequence>
<dbReference type="KEGG" id="aare:D3093_31070"/>
<dbReference type="EMBL" id="CP032325">
    <property type="protein sequence ID" value="QCN99697.1"/>
    <property type="molecule type" value="Genomic_DNA"/>
</dbReference>
<organism evidence="2 3">
    <name type="scientific">Azospirillum argentinense</name>
    <dbReference type="NCBI Taxonomy" id="2970906"/>
    <lineage>
        <taxon>Bacteria</taxon>
        <taxon>Pseudomonadati</taxon>
        <taxon>Pseudomonadota</taxon>
        <taxon>Alphaproteobacteria</taxon>
        <taxon>Rhodospirillales</taxon>
        <taxon>Azospirillaceae</taxon>
        <taxon>Azospirillum</taxon>
    </lineage>
</organism>
<evidence type="ECO:0000256" key="1">
    <source>
        <dbReference type="SAM" id="MobiDB-lite"/>
    </source>
</evidence>
<reference evidence="2 3" key="1">
    <citation type="submission" date="2018-09" db="EMBL/GenBank/DDBJ databases">
        <title>Whole genome based analysis of evolution and adaptive divergence in Indian and Brazilian strains of Azospirillum brasilense.</title>
        <authorList>
            <person name="Singh C."/>
            <person name="Tripathi A.K."/>
        </authorList>
    </citation>
    <scope>NUCLEOTIDE SEQUENCE [LARGE SCALE GENOMIC DNA]</scope>
    <source>
        <strain evidence="2 3">MTCC4035</strain>
        <plasmid evidence="2 3">p4</plasmid>
    </source>
</reference>
<accession>A0A4D8PSD4</accession>
<evidence type="ECO:0000313" key="2">
    <source>
        <dbReference type="EMBL" id="QCN99697.1"/>
    </source>
</evidence>
<dbReference type="AlphaFoldDB" id="A0A4D8PSD4"/>
<proteinExistence type="predicted"/>
<dbReference type="Proteomes" id="UP000298595">
    <property type="component" value="Plasmid p4"/>
</dbReference>
<feature type="region of interest" description="Disordered" evidence="1">
    <location>
        <begin position="25"/>
        <end position="73"/>
    </location>
</feature>
<geneLocation type="plasmid" evidence="2 3">
    <name>p4</name>
</geneLocation>
<evidence type="ECO:0000313" key="3">
    <source>
        <dbReference type="Proteomes" id="UP000298595"/>
    </source>
</evidence>
<keyword evidence="2" id="KW-0614">Plasmid</keyword>